<sequence>MSAFVVLSFHTQKDSDSGSSAMFLSVLVSLGLLSTPLHLPAGGAEAAGILQLQEACKVPQEHVRAEFKWSSSGRFLHSVMEAIITSSKKLRTQFRLLGTG</sequence>
<dbReference type="AlphaFoldDB" id="A0A4Z2DYY0"/>
<comment type="caution">
    <text evidence="1">The sequence shown here is derived from an EMBL/GenBank/DDBJ whole genome shotgun (WGS) entry which is preliminary data.</text>
</comment>
<dbReference type="EMBL" id="SRLO01026042">
    <property type="protein sequence ID" value="TNN21751.1"/>
    <property type="molecule type" value="Genomic_DNA"/>
</dbReference>
<gene>
    <name evidence="1" type="ORF">EYF80_068138</name>
</gene>
<reference evidence="1 2" key="1">
    <citation type="submission" date="2019-03" db="EMBL/GenBank/DDBJ databases">
        <title>First draft genome of Liparis tanakae, snailfish: a comprehensive survey of snailfish specific genes.</title>
        <authorList>
            <person name="Kim W."/>
            <person name="Song I."/>
            <person name="Jeong J.-H."/>
            <person name="Kim D."/>
            <person name="Kim S."/>
            <person name="Ryu S."/>
            <person name="Song J.Y."/>
            <person name="Lee S.K."/>
        </authorList>
    </citation>
    <scope>NUCLEOTIDE SEQUENCE [LARGE SCALE GENOMIC DNA]</scope>
    <source>
        <tissue evidence="1">Muscle</tissue>
    </source>
</reference>
<keyword evidence="2" id="KW-1185">Reference proteome</keyword>
<name>A0A4Z2DYY0_9TELE</name>
<evidence type="ECO:0000313" key="1">
    <source>
        <dbReference type="EMBL" id="TNN21751.1"/>
    </source>
</evidence>
<evidence type="ECO:0000313" key="2">
    <source>
        <dbReference type="Proteomes" id="UP000314294"/>
    </source>
</evidence>
<dbReference type="Proteomes" id="UP000314294">
    <property type="component" value="Unassembled WGS sequence"/>
</dbReference>
<organism evidence="1 2">
    <name type="scientific">Liparis tanakae</name>
    <name type="common">Tanaka's snailfish</name>
    <dbReference type="NCBI Taxonomy" id="230148"/>
    <lineage>
        <taxon>Eukaryota</taxon>
        <taxon>Metazoa</taxon>
        <taxon>Chordata</taxon>
        <taxon>Craniata</taxon>
        <taxon>Vertebrata</taxon>
        <taxon>Euteleostomi</taxon>
        <taxon>Actinopterygii</taxon>
        <taxon>Neopterygii</taxon>
        <taxon>Teleostei</taxon>
        <taxon>Neoteleostei</taxon>
        <taxon>Acanthomorphata</taxon>
        <taxon>Eupercaria</taxon>
        <taxon>Perciformes</taxon>
        <taxon>Cottioidei</taxon>
        <taxon>Cottales</taxon>
        <taxon>Liparidae</taxon>
        <taxon>Liparis</taxon>
    </lineage>
</organism>
<accession>A0A4Z2DYY0</accession>
<proteinExistence type="predicted"/>
<protein>
    <submittedName>
        <fullName evidence="1">Uncharacterized protein</fullName>
    </submittedName>
</protein>